<organism evidence="2 3">
    <name type="scientific">Ascaris lumbricoides</name>
    <name type="common">Giant roundworm</name>
    <dbReference type="NCBI Taxonomy" id="6252"/>
    <lineage>
        <taxon>Eukaryota</taxon>
        <taxon>Metazoa</taxon>
        <taxon>Ecdysozoa</taxon>
        <taxon>Nematoda</taxon>
        <taxon>Chromadorea</taxon>
        <taxon>Rhabditida</taxon>
        <taxon>Spirurina</taxon>
        <taxon>Ascaridomorpha</taxon>
        <taxon>Ascaridoidea</taxon>
        <taxon>Ascarididae</taxon>
        <taxon>Ascaris</taxon>
    </lineage>
</organism>
<feature type="region of interest" description="Disordered" evidence="1">
    <location>
        <begin position="548"/>
        <end position="585"/>
    </location>
</feature>
<reference evidence="3" key="1">
    <citation type="submission" date="2017-02" db="UniProtKB">
        <authorList>
            <consortium name="WormBaseParasite"/>
        </authorList>
    </citation>
    <scope>IDENTIFICATION</scope>
</reference>
<dbReference type="WBParaSite" id="ALUE_0002031101-mRNA-1">
    <property type="protein sequence ID" value="ALUE_0002031101-mRNA-1"/>
    <property type="gene ID" value="ALUE_0002031101"/>
</dbReference>
<evidence type="ECO:0000313" key="2">
    <source>
        <dbReference type="Proteomes" id="UP000036681"/>
    </source>
</evidence>
<proteinExistence type="predicted"/>
<keyword evidence="2" id="KW-1185">Reference proteome</keyword>
<evidence type="ECO:0000256" key="1">
    <source>
        <dbReference type="SAM" id="MobiDB-lite"/>
    </source>
</evidence>
<feature type="compositionally biased region" description="Basic and acidic residues" evidence="1">
    <location>
        <begin position="567"/>
        <end position="585"/>
    </location>
</feature>
<sequence length="585" mass="63791">LQNIPLQVVTAIKETAEVAANKIDEETGEVGCIERIETERKLDLAKLLLEKGLAELAVQPTDFPTADLSFIDNRQADVRIIGTDGTAIYVRPTAFDDLYEILRMALTEVVVSPAELGAMTGLVRYNGEYKRARVLVQEVKGGDEGNGEFEERAVGSLSCSYKVVKLGTVTIRRYFLVDEGKILEEEEALNGIGQLQAVNISGNKCDFVVWTCHKLAVPTHLNGIELTDALDAQVLGGGFDGVTSARIHSMPKEGELLVDELTAADGRSFASYLVECGVAKEVEKHALEETEYLPGDRELLNSDVTTSFGIISCEDDRSAIRESASPVSSEPSFGIAFAPPPPRGRSPSPDLHIRHTSPVQRCVTEKYAFCSAVAGLVWAIKDSAEIAMAGVVESCLRRARSLSVLLAGGWRRVMTNHSDMESQDKLTDVDEAERDLQRVGSAANNADIEQVDMTRVTPVVPEKNKEGSTSSEVIAKLPEVPSDPEAREVETMGQNKTCSTPSPGCRETFIVEASIQIHRETDFVDESNSEKESLSKYRMKSKSLFETSNARSAELSKGADVLGRPAKQTDRPDGERPDQKSHMTV</sequence>
<dbReference type="Proteomes" id="UP000036681">
    <property type="component" value="Unplaced"/>
</dbReference>
<protein>
    <submittedName>
        <fullName evidence="3">Dimethylargininase</fullName>
    </submittedName>
</protein>
<accession>A0A0M3INI3</accession>
<evidence type="ECO:0000313" key="3">
    <source>
        <dbReference type="WBParaSite" id="ALUE_0002031101-mRNA-1"/>
    </source>
</evidence>
<feature type="compositionally biased region" description="Polar residues" evidence="1">
    <location>
        <begin position="492"/>
        <end position="502"/>
    </location>
</feature>
<dbReference type="AlphaFoldDB" id="A0A0M3INI3"/>
<name>A0A0M3INI3_ASCLU</name>
<feature type="region of interest" description="Disordered" evidence="1">
    <location>
        <begin position="484"/>
        <end position="503"/>
    </location>
</feature>